<protein>
    <recommendedName>
        <fullName evidence="5">Transcription factor hoxa13</fullName>
    </recommendedName>
</protein>
<feature type="compositionally biased region" description="Low complexity" evidence="1">
    <location>
        <begin position="233"/>
        <end position="250"/>
    </location>
</feature>
<keyword evidence="4" id="KW-1185">Reference proteome</keyword>
<name>A0A179I4Z0_CORDF</name>
<evidence type="ECO:0008006" key="5">
    <source>
        <dbReference type="Google" id="ProtNLM"/>
    </source>
</evidence>
<evidence type="ECO:0000256" key="2">
    <source>
        <dbReference type="SAM" id="SignalP"/>
    </source>
</evidence>
<feature type="compositionally biased region" description="Acidic residues" evidence="1">
    <location>
        <begin position="550"/>
        <end position="566"/>
    </location>
</feature>
<comment type="caution">
    <text evidence="3">The sequence shown here is derived from an EMBL/GenBank/DDBJ whole genome shotgun (WGS) entry which is preliminary data.</text>
</comment>
<feature type="signal peptide" evidence="2">
    <location>
        <begin position="1"/>
        <end position="19"/>
    </location>
</feature>
<feature type="region of interest" description="Disordered" evidence="1">
    <location>
        <begin position="233"/>
        <end position="304"/>
    </location>
</feature>
<feature type="region of interest" description="Disordered" evidence="1">
    <location>
        <begin position="527"/>
        <end position="695"/>
    </location>
</feature>
<dbReference type="PANTHER" id="PTHR23242:SF9">
    <property type="entry name" value="TRANSCRIPTION FACTOR HOXA13"/>
    <property type="match status" value="1"/>
</dbReference>
<keyword evidence="2" id="KW-0732">Signal</keyword>
<dbReference type="EMBL" id="LUKN01003511">
    <property type="protein sequence ID" value="OAQ97344.1"/>
    <property type="molecule type" value="Genomic_DNA"/>
</dbReference>
<feature type="chain" id="PRO_5008104155" description="Transcription factor hoxa13" evidence="2">
    <location>
        <begin position="20"/>
        <end position="695"/>
    </location>
</feature>
<feature type="non-terminal residue" evidence="3">
    <location>
        <position position="695"/>
    </location>
</feature>
<feature type="compositionally biased region" description="Basic and acidic residues" evidence="1">
    <location>
        <begin position="567"/>
        <end position="577"/>
    </location>
</feature>
<evidence type="ECO:0000256" key="1">
    <source>
        <dbReference type="SAM" id="MobiDB-lite"/>
    </source>
</evidence>
<evidence type="ECO:0000313" key="3">
    <source>
        <dbReference type="EMBL" id="OAQ97344.1"/>
    </source>
</evidence>
<feature type="compositionally biased region" description="Acidic residues" evidence="1">
    <location>
        <begin position="641"/>
        <end position="653"/>
    </location>
</feature>
<reference evidence="3 4" key="1">
    <citation type="submission" date="2016-03" db="EMBL/GenBank/DDBJ databases">
        <title>Fine-scale spatial genetic structure of a fungal parasite of coffee scale insects.</title>
        <authorList>
            <person name="Jackson D."/>
            <person name="Zemenick K.A."/>
            <person name="Malloure B."/>
            <person name="Quandt C.A."/>
            <person name="James T.Y."/>
        </authorList>
    </citation>
    <scope>NUCLEOTIDE SEQUENCE [LARGE SCALE GENOMIC DNA]</scope>
    <source>
        <strain evidence="3 4">UM487</strain>
    </source>
</reference>
<dbReference type="AlphaFoldDB" id="A0A179I4Z0"/>
<feature type="compositionally biased region" description="Basic and acidic residues" evidence="1">
    <location>
        <begin position="527"/>
        <end position="549"/>
    </location>
</feature>
<dbReference type="OMA" id="LRTWQQK"/>
<gene>
    <name evidence="3" type="ORF">LLEC1_05058</name>
</gene>
<dbReference type="Proteomes" id="UP000243081">
    <property type="component" value="Unassembled WGS sequence"/>
</dbReference>
<organism evidence="3 4">
    <name type="scientific">Cordyceps confragosa</name>
    <name type="common">Lecanicillium lecanii</name>
    <dbReference type="NCBI Taxonomy" id="2714763"/>
    <lineage>
        <taxon>Eukaryota</taxon>
        <taxon>Fungi</taxon>
        <taxon>Dikarya</taxon>
        <taxon>Ascomycota</taxon>
        <taxon>Pezizomycotina</taxon>
        <taxon>Sordariomycetes</taxon>
        <taxon>Hypocreomycetidae</taxon>
        <taxon>Hypocreales</taxon>
        <taxon>Cordycipitaceae</taxon>
        <taxon>Akanthomyces</taxon>
    </lineage>
</organism>
<evidence type="ECO:0000313" key="4">
    <source>
        <dbReference type="Proteomes" id="UP000243081"/>
    </source>
</evidence>
<sequence length="695" mass="77321">LTTWAAILTILFRCPPTLEECDETSPFVCKHYFRAKAAVVPHAKPYYDQYAAPYVEIAQPYYDTVKTNVAAPVRHYAVQYAGPWAVKGREYASRQWEMNGQPRIAQLQAVTQAHYDKSVAPHISNAAALAEPYYNVAKTKALYAVDNAVYPAYELSKPYAIRGYEVSHNFAVATVLPVAQWSWTNTNEFLDRAVWPRLRIVYVENVEPQLVRIGERLGRYKSHAKNKVLPDVSTTWASSSSTTGSMTQSSYVSKPAPQSTTPDAPGSEPSDEPLQSHVEIESNRNPVEAPEPEENESDRERKVREMVTQDLESWQEKFAAQAEQGAAAIEDSVDEISRHMIDEKAQTFGPALIEELQDTIMTETSTLKEKINALVVQHLQGAEIDTKEETVQAVRAAGVAIKSKAQAIRNWREEYDDELQSNVLATSDVHFAILDETRSLALQQIGMKWAWTDGVTYKDWAKYHELKSTLSDWTDELKQLILASLKEVVQWKLDAEDVTDVFDADKLKEIIDERARVAEQARLQAEEEARVHAEEEARAKAEEARIKAEEEAEAEEAANTAEDDEDERIHSVKEAIESKPLVSVDVDAPQTEEDERIRSVKEALTSHPLVGESAVPDADAEGASEATSGATPSEEPSPEATPDETSADADEPEEKPAAAEVEAEDVNEVSAHELKHGSRQHGLPVQPPNANAVDR</sequence>
<feature type="compositionally biased region" description="Low complexity" evidence="1">
    <location>
        <begin position="627"/>
        <end position="640"/>
    </location>
</feature>
<accession>A0A179I4Z0</accession>
<proteinExistence type="predicted"/>
<feature type="non-terminal residue" evidence="3">
    <location>
        <position position="1"/>
    </location>
</feature>
<dbReference type="PANTHER" id="PTHR23242">
    <property type="entry name" value="TRANSCRIPTION FACTOR HOXA13"/>
    <property type="match status" value="1"/>
</dbReference>
<dbReference type="OrthoDB" id="3260408at2759"/>